<evidence type="ECO:0000313" key="3">
    <source>
        <dbReference type="Proteomes" id="UP000054007"/>
    </source>
</evidence>
<reference evidence="2 3" key="1">
    <citation type="journal article" date="2015" name="Fungal Genet. Biol.">
        <title>Evolution of novel wood decay mechanisms in Agaricales revealed by the genome sequences of Fistulina hepatica and Cylindrobasidium torrendii.</title>
        <authorList>
            <person name="Floudas D."/>
            <person name="Held B.W."/>
            <person name="Riley R."/>
            <person name="Nagy L.G."/>
            <person name="Koehler G."/>
            <person name="Ransdell A.S."/>
            <person name="Younus H."/>
            <person name="Chow J."/>
            <person name="Chiniquy J."/>
            <person name="Lipzen A."/>
            <person name="Tritt A."/>
            <person name="Sun H."/>
            <person name="Haridas S."/>
            <person name="LaButti K."/>
            <person name="Ohm R.A."/>
            <person name="Kues U."/>
            <person name="Blanchette R.A."/>
            <person name="Grigoriev I.V."/>
            <person name="Minto R.E."/>
            <person name="Hibbett D.S."/>
        </authorList>
    </citation>
    <scope>NUCLEOTIDE SEQUENCE [LARGE SCALE GENOMIC DNA]</scope>
    <source>
        <strain evidence="2 3">FP15055 ss-10</strain>
    </source>
</reference>
<dbReference type="Proteomes" id="UP000054007">
    <property type="component" value="Unassembled WGS sequence"/>
</dbReference>
<feature type="region of interest" description="Disordered" evidence="1">
    <location>
        <begin position="506"/>
        <end position="528"/>
    </location>
</feature>
<proteinExistence type="predicted"/>
<gene>
    <name evidence="2" type="ORF">CYLTODRAFT_421908</name>
</gene>
<evidence type="ECO:0000256" key="1">
    <source>
        <dbReference type="SAM" id="MobiDB-lite"/>
    </source>
</evidence>
<keyword evidence="3" id="KW-1185">Reference proteome</keyword>
<evidence type="ECO:0000313" key="2">
    <source>
        <dbReference type="EMBL" id="KIY68149.1"/>
    </source>
</evidence>
<dbReference type="EMBL" id="KN880509">
    <property type="protein sequence ID" value="KIY68149.1"/>
    <property type="molecule type" value="Genomic_DNA"/>
</dbReference>
<organism evidence="2 3">
    <name type="scientific">Cylindrobasidium torrendii FP15055 ss-10</name>
    <dbReference type="NCBI Taxonomy" id="1314674"/>
    <lineage>
        <taxon>Eukaryota</taxon>
        <taxon>Fungi</taxon>
        <taxon>Dikarya</taxon>
        <taxon>Basidiomycota</taxon>
        <taxon>Agaricomycotina</taxon>
        <taxon>Agaricomycetes</taxon>
        <taxon>Agaricomycetidae</taxon>
        <taxon>Agaricales</taxon>
        <taxon>Marasmiineae</taxon>
        <taxon>Physalacriaceae</taxon>
        <taxon>Cylindrobasidium</taxon>
    </lineage>
</organism>
<sequence>MAPLSMSNSQAFDPSRMVRAPGDRNRPRPLDLNLSSASSSSSTIRSQPDTAPSPAPAYVPSVRSGYFVGYDGTNRPAMQKLTRSNASIRSRPLPDPKPLGSKKLDFKASVDALRRAASESPARPDSGVLVEHESSLESSCSDSFSLRSLVDEFPLPVEYPAEGTVLQRPLWAQHGASWDQQSIASVDEESLYYCPPLDTPHVQGQAKAPVIPSIAPSQLPAKSPGRWKNVFKSKKAKGLEEEKPIQRSPSRFSMSSGVMLMGGSTQDPFGSYHGKTASTDSTSTARTSPGSTSSFFPAGSGSDGSPPPSAGYMADAAASVTTLGEDESIHSRTETSPSTLSILKANVLKKQRRHGRQASLSSLDLPVSVSSVDLTLPEAQPAPPTATSIPFLHMLRKQPSSSVDNLRLPPTMEEARRLGSVDLPNWAKQDIEATQRRILEEQSRKMEEALKPVFFVMNPDWDPERDADPFMSVAEPRDLEGAKCADVHTVFSATWELGTVAVAQEQAEPPRKLSVISEGGESEQEGRT</sequence>
<name>A0A0D7BDA5_9AGAR</name>
<protein>
    <submittedName>
        <fullName evidence="2">Uncharacterized protein</fullName>
    </submittedName>
</protein>
<feature type="region of interest" description="Disordered" evidence="1">
    <location>
        <begin position="263"/>
        <end position="313"/>
    </location>
</feature>
<dbReference type="AlphaFoldDB" id="A0A0D7BDA5"/>
<feature type="region of interest" description="Disordered" evidence="1">
    <location>
        <begin position="1"/>
        <end position="58"/>
    </location>
</feature>
<feature type="compositionally biased region" description="Low complexity" evidence="1">
    <location>
        <begin position="276"/>
        <end position="304"/>
    </location>
</feature>
<feature type="compositionally biased region" description="Polar residues" evidence="1">
    <location>
        <begin position="1"/>
        <end position="12"/>
    </location>
</feature>
<accession>A0A0D7BDA5</accession>
<feature type="region of interest" description="Disordered" evidence="1">
    <location>
        <begin position="73"/>
        <end position="141"/>
    </location>
</feature>
<feature type="compositionally biased region" description="Basic and acidic residues" evidence="1">
    <location>
        <begin position="102"/>
        <end position="117"/>
    </location>
</feature>
<feature type="region of interest" description="Disordered" evidence="1">
    <location>
        <begin position="234"/>
        <end position="253"/>
    </location>
</feature>